<dbReference type="InterPro" id="IPR007554">
    <property type="entry name" value="Glycerophosphate_synth"/>
</dbReference>
<gene>
    <name evidence="8" type="ORF">GCM10022416_33910</name>
</gene>
<evidence type="ECO:0000256" key="1">
    <source>
        <dbReference type="ARBA" id="ARBA00004202"/>
    </source>
</evidence>
<evidence type="ECO:0000256" key="6">
    <source>
        <dbReference type="ARBA" id="ARBA00023136"/>
    </source>
</evidence>
<feature type="domain" description="Glycosyltransferase 2-like" evidence="7">
    <location>
        <begin position="16"/>
        <end position="184"/>
    </location>
</feature>
<evidence type="ECO:0000256" key="2">
    <source>
        <dbReference type="ARBA" id="ARBA00010488"/>
    </source>
</evidence>
<dbReference type="Pfam" id="PF00535">
    <property type="entry name" value="Glycos_transf_2"/>
    <property type="match status" value="1"/>
</dbReference>
<evidence type="ECO:0000259" key="7">
    <source>
        <dbReference type="Pfam" id="PF00535"/>
    </source>
</evidence>
<dbReference type="Gene3D" id="3.90.550.10">
    <property type="entry name" value="Spore Coat Polysaccharide Biosynthesis Protein SpsA, Chain A"/>
    <property type="match status" value="1"/>
</dbReference>
<dbReference type="Proteomes" id="UP001500266">
    <property type="component" value="Unassembled WGS sequence"/>
</dbReference>
<evidence type="ECO:0000256" key="4">
    <source>
        <dbReference type="ARBA" id="ARBA00022679"/>
    </source>
</evidence>
<proteinExistence type="inferred from homology"/>
<comment type="subcellular location">
    <subcellularLocation>
        <location evidence="1">Cell membrane</location>
        <topology evidence="1">Peripheral membrane protein</topology>
    </subcellularLocation>
</comment>
<sequence length="959" mass="106739">MRAGPHGHVPHGPDVSVVVIAYNDAGRLPRAVGSALRQSLGAVEVVVVDDGSADETGPVAERLAAEHPGRVRAVRLPVNSGGCGRPRNAGVARARGRYVMFLDSDDVLDPHACLNLLTAAEDTGADLVSGLCTRVHTGRVRGRERPWYPWLYRRTAVYGALRDNPDLLYDTLATNKLYRRAFLEGHGLRFAERLHYEDLLFTAEAYLAASRTALIPHRVYNWLVEPHARSISSRRSELANFADRLEIHRRIDALLLRHGDEELRLAKDVKFVNHDLLLYMRDLPCRDAAYREGFRALAADYLAGLHPRVYEEAHPMAAIAAYLLREGDQDGALAAAEYRGGSSVLGAALRRDDGRVFWSGRYASSDRARRILDVTHLGLQHCSLGELRPLNVATELTVRDGRARLRGHVLNPLGKVAGDATVTAVLELYARKRPRRMFRVAATVAHAGDRLVWEADFDPRRVRPVGAGDAVWDVRLRLDVDGEEVVTRLSGRELGGSAERVLLPVRPRLSRLAARGLRPYTTTGGHLAFVLHRDGRAWRTARAAARAPLGRPVLRAARRMLAAVRRLYRAARRAAMSRATKRAVFNHVLSRLPVRTGTVVFESHMGRHYADNPKYIHRELCRAGVPVRAVWAYESSPRGFPEDAVLVRRNSWAYHWELARAQFWIDNQGFPGGLRKRPETTYIQTWHGSAYKLMGFDQPRIKSAGPAERARLSRMVERFDCFLIRSRHDADTLVKGLGVRAELLPAGYPRNDPLVNGDPDTAAEAQALRRSLGLDDGRRVVLYAPTFRLGPDGRPVRYVDPPIDPQRFARELGGAMVLLVRPHYLCRARRCAAAGIRAVDAGRLPDVTPLLLLADALVTDHSSLMFDYALLDRPMILHVPDPQALGGGYFDLTEHAPGPVTATEDDLVAALADLDRVAARYAPRRRAFVQRFGEYDRGTAARAVVERFFTTVREGARDG</sequence>
<evidence type="ECO:0000313" key="9">
    <source>
        <dbReference type="Proteomes" id="UP001500266"/>
    </source>
</evidence>
<dbReference type="InterPro" id="IPR001173">
    <property type="entry name" value="Glyco_trans_2-like"/>
</dbReference>
<reference evidence="9" key="1">
    <citation type="journal article" date="2019" name="Int. J. Syst. Evol. Microbiol.">
        <title>The Global Catalogue of Microorganisms (GCM) 10K type strain sequencing project: providing services to taxonomists for standard genome sequencing and annotation.</title>
        <authorList>
            <consortium name="The Broad Institute Genomics Platform"/>
            <consortium name="The Broad Institute Genome Sequencing Center for Infectious Disease"/>
            <person name="Wu L."/>
            <person name="Ma J."/>
        </authorList>
    </citation>
    <scope>NUCLEOTIDE SEQUENCE [LARGE SCALE GENOMIC DNA]</scope>
    <source>
        <strain evidence="9">JCM 17316</strain>
    </source>
</reference>
<dbReference type="InterPro" id="IPR051612">
    <property type="entry name" value="Teichoic_Acid_Biosynth"/>
</dbReference>
<dbReference type="PANTHER" id="PTHR37316">
    <property type="entry name" value="TEICHOIC ACID GLYCEROL-PHOSPHATE PRIMASE"/>
    <property type="match status" value="1"/>
</dbReference>
<dbReference type="CDD" id="cd00761">
    <property type="entry name" value="Glyco_tranf_GTA_type"/>
    <property type="match status" value="1"/>
</dbReference>
<keyword evidence="9" id="KW-1185">Reference proteome</keyword>
<dbReference type="SUPFAM" id="SSF53448">
    <property type="entry name" value="Nucleotide-diphospho-sugar transferases"/>
    <property type="match status" value="1"/>
</dbReference>
<keyword evidence="6" id="KW-0472">Membrane</keyword>
<evidence type="ECO:0000256" key="5">
    <source>
        <dbReference type="ARBA" id="ARBA00022944"/>
    </source>
</evidence>
<keyword evidence="5" id="KW-0777">Teichoic acid biosynthesis</keyword>
<dbReference type="InterPro" id="IPR043149">
    <property type="entry name" value="TagF_N"/>
</dbReference>
<comment type="caution">
    <text evidence="8">The sequence shown here is derived from an EMBL/GenBank/DDBJ whole genome shotgun (WGS) entry which is preliminary data.</text>
</comment>
<organism evidence="8 9">
    <name type="scientific">Actinomadura keratinilytica</name>
    <dbReference type="NCBI Taxonomy" id="547461"/>
    <lineage>
        <taxon>Bacteria</taxon>
        <taxon>Bacillati</taxon>
        <taxon>Actinomycetota</taxon>
        <taxon>Actinomycetes</taxon>
        <taxon>Streptosporangiales</taxon>
        <taxon>Thermomonosporaceae</taxon>
        <taxon>Actinomadura</taxon>
    </lineage>
</organism>
<protein>
    <recommendedName>
        <fullName evidence="7">Glycosyltransferase 2-like domain-containing protein</fullName>
    </recommendedName>
</protein>
<keyword evidence="3" id="KW-1003">Cell membrane</keyword>
<dbReference type="Pfam" id="PF04464">
    <property type="entry name" value="Glyphos_transf"/>
    <property type="match status" value="1"/>
</dbReference>
<keyword evidence="4" id="KW-0808">Transferase</keyword>
<dbReference type="SUPFAM" id="SSF53756">
    <property type="entry name" value="UDP-Glycosyltransferase/glycogen phosphorylase"/>
    <property type="match status" value="1"/>
</dbReference>
<dbReference type="PANTHER" id="PTHR37316:SF3">
    <property type="entry name" value="TEICHOIC ACID GLYCEROL-PHOSPHATE TRANSFERASE"/>
    <property type="match status" value="1"/>
</dbReference>
<evidence type="ECO:0000256" key="3">
    <source>
        <dbReference type="ARBA" id="ARBA00022475"/>
    </source>
</evidence>
<dbReference type="Gene3D" id="3.40.50.11820">
    <property type="match status" value="1"/>
</dbReference>
<dbReference type="InterPro" id="IPR029044">
    <property type="entry name" value="Nucleotide-diphossugar_trans"/>
</dbReference>
<dbReference type="InterPro" id="IPR043148">
    <property type="entry name" value="TagF_C"/>
</dbReference>
<dbReference type="EMBL" id="BAABDO010000048">
    <property type="protein sequence ID" value="GAA4143725.1"/>
    <property type="molecule type" value="Genomic_DNA"/>
</dbReference>
<evidence type="ECO:0000313" key="8">
    <source>
        <dbReference type="EMBL" id="GAA4143725.1"/>
    </source>
</evidence>
<name>A0ABP7YZK4_9ACTN</name>
<accession>A0ABP7YZK4</accession>
<comment type="similarity">
    <text evidence="2">Belongs to the CDP-glycerol glycerophosphotransferase family.</text>
</comment>
<dbReference type="Gene3D" id="3.40.50.12580">
    <property type="match status" value="1"/>
</dbReference>